<evidence type="ECO:0000259" key="2">
    <source>
        <dbReference type="Pfam" id="PF12688"/>
    </source>
</evidence>
<dbReference type="Pfam" id="PF12688">
    <property type="entry name" value="TPR_5"/>
    <property type="match status" value="1"/>
</dbReference>
<accession>A0ABP9ERY7</accession>
<organism evidence="3 4">
    <name type="scientific">Kitasatospora terrestris</name>
    <dbReference type="NCBI Taxonomy" id="258051"/>
    <lineage>
        <taxon>Bacteria</taxon>
        <taxon>Bacillati</taxon>
        <taxon>Actinomycetota</taxon>
        <taxon>Actinomycetes</taxon>
        <taxon>Kitasatosporales</taxon>
        <taxon>Streptomycetaceae</taxon>
        <taxon>Kitasatospora</taxon>
    </lineage>
</organism>
<keyword evidence="4" id="KW-1185">Reference proteome</keyword>
<dbReference type="InterPro" id="IPR011717">
    <property type="entry name" value="TPR-4"/>
</dbReference>
<evidence type="ECO:0000256" key="1">
    <source>
        <dbReference type="SAM" id="MobiDB-lite"/>
    </source>
</evidence>
<feature type="compositionally biased region" description="Basic and acidic residues" evidence="1">
    <location>
        <begin position="317"/>
        <end position="330"/>
    </location>
</feature>
<evidence type="ECO:0000313" key="4">
    <source>
        <dbReference type="Proteomes" id="UP001501752"/>
    </source>
</evidence>
<protein>
    <recommendedName>
        <fullName evidence="2">Tetratrico peptide repeat group 5 domain-containing protein</fullName>
    </recommendedName>
</protein>
<dbReference type="RefSeq" id="WP_345701697.1">
    <property type="nucleotide sequence ID" value="NZ_BAABIS010000001.1"/>
</dbReference>
<proteinExistence type="predicted"/>
<sequence length="336" mass="37416">MDEAIDFLLPRLGGWWLTSTLVEITEGQDRDERVLELLDPLAESARHARGKARWNHPCSNAQELQALVLERSGRADEAIRILGEDVAAGRFLVQNTLTAYAELLLRHGHVEALRELGTGPRAGVALRYYARALEDAGRAEEAEQVLREFIDSAEHPDRFRWPLIELLARRSRLDEAVEVGRPTFDYHDACLLEGVIHLLQEAGRPEDALALLDERSTEFVEDHFSWLSSNRLWLLGEAGRYDEALEYAATLPADEYRLLETKAWLLADSGRVEEALALLRAGGTAHLSDLAEILATHGRAAEALAVLPMVAEQRAAKEAKTPVPTDDHGYALEPPC</sequence>
<comment type="caution">
    <text evidence="3">The sequence shown here is derived from an EMBL/GenBank/DDBJ whole genome shotgun (WGS) entry which is preliminary data.</text>
</comment>
<name>A0ABP9ERY7_9ACTN</name>
<feature type="region of interest" description="Disordered" evidence="1">
    <location>
        <begin position="317"/>
        <end position="336"/>
    </location>
</feature>
<feature type="domain" description="Tetratrico peptide repeat group 5" evidence="2">
    <location>
        <begin position="62"/>
        <end position="104"/>
    </location>
</feature>
<dbReference type="InterPro" id="IPR041656">
    <property type="entry name" value="TPR_5"/>
</dbReference>
<dbReference type="EMBL" id="BAABIS010000001">
    <property type="protein sequence ID" value="GAA4885965.1"/>
    <property type="molecule type" value="Genomic_DNA"/>
</dbReference>
<dbReference type="InterPro" id="IPR011990">
    <property type="entry name" value="TPR-like_helical_dom_sf"/>
</dbReference>
<dbReference type="Pfam" id="PF07721">
    <property type="entry name" value="TPR_4"/>
    <property type="match status" value="3"/>
</dbReference>
<reference evidence="4" key="1">
    <citation type="journal article" date="2019" name="Int. J. Syst. Evol. Microbiol.">
        <title>The Global Catalogue of Microorganisms (GCM) 10K type strain sequencing project: providing services to taxonomists for standard genome sequencing and annotation.</title>
        <authorList>
            <consortium name="The Broad Institute Genomics Platform"/>
            <consortium name="The Broad Institute Genome Sequencing Center for Infectious Disease"/>
            <person name="Wu L."/>
            <person name="Ma J."/>
        </authorList>
    </citation>
    <scope>NUCLEOTIDE SEQUENCE [LARGE SCALE GENOMIC DNA]</scope>
    <source>
        <strain evidence="4">JCM 13006</strain>
    </source>
</reference>
<gene>
    <name evidence="3" type="ORF">GCM10023235_78830</name>
</gene>
<dbReference type="Proteomes" id="UP001501752">
    <property type="component" value="Unassembled WGS sequence"/>
</dbReference>
<evidence type="ECO:0000313" key="3">
    <source>
        <dbReference type="EMBL" id="GAA4885965.1"/>
    </source>
</evidence>
<dbReference type="SUPFAM" id="SSF48452">
    <property type="entry name" value="TPR-like"/>
    <property type="match status" value="1"/>
</dbReference>
<dbReference type="Gene3D" id="1.25.40.10">
    <property type="entry name" value="Tetratricopeptide repeat domain"/>
    <property type="match status" value="1"/>
</dbReference>